<dbReference type="Gene3D" id="3.40.50.1820">
    <property type="entry name" value="alpha/beta hydrolase"/>
    <property type="match status" value="1"/>
</dbReference>
<gene>
    <name evidence="3" type="ORF">PCIT_a0062</name>
</gene>
<keyword evidence="1" id="KW-0732">Signal</keyword>
<feature type="chain" id="PRO_5042226936" description="AB hydrolase-1 domain-containing protein" evidence="1">
    <location>
        <begin position="23"/>
        <end position="524"/>
    </location>
</feature>
<dbReference type="Pfam" id="PF00561">
    <property type="entry name" value="Abhydrolase_1"/>
    <property type="match status" value="1"/>
</dbReference>
<feature type="signal peptide" evidence="1">
    <location>
        <begin position="1"/>
        <end position="22"/>
    </location>
</feature>
<protein>
    <recommendedName>
        <fullName evidence="2">AB hydrolase-1 domain-containing protein</fullName>
    </recommendedName>
</protein>
<accession>A0AAD4AK24</accession>
<dbReference type="Proteomes" id="UP000016487">
    <property type="component" value="Unassembled WGS sequence"/>
</dbReference>
<dbReference type="EMBL" id="AHBZ03000014">
    <property type="protein sequence ID" value="KAF7773746.1"/>
    <property type="molecule type" value="Genomic_DNA"/>
</dbReference>
<comment type="caution">
    <text evidence="3">The sequence shown here is derived from an EMBL/GenBank/DDBJ whole genome shotgun (WGS) entry which is preliminary data.</text>
</comment>
<evidence type="ECO:0000256" key="1">
    <source>
        <dbReference type="SAM" id="SignalP"/>
    </source>
</evidence>
<evidence type="ECO:0000313" key="3">
    <source>
        <dbReference type="EMBL" id="KAF7773746.1"/>
    </source>
</evidence>
<proteinExistence type="predicted"/>
<feature type="domain" description="AB hydrolase-1" evidence="2">
    <location>
        <begin position="97"/>
        <end position="233"/>
    </location>
</feature>
<reference evidence="3" key="2">
    <citation type="submission" date="2015-03" db="EMBL/GenBank/DDBJ databases">
        <title>Genome sequence of Pseudoalteromonas citrea.</title>
        <authorList>
            <person name="Xie B.-B."/>
            <person name="Rong J.-C."/>
            <person name="Qin Q.-L."/>
            <person name="Zhang Y.-Z."/>
        </authorList>
    </citation>
    <scope>NUCLEOTIDE SEQUENCE</scope>
    <source>
        <strain evidence="3">DSM 8771</strain>
    </source>
</reference>
<name>A0AAD4AK24_9GAMM</name>
<dbReference type="InterPro" id="IPR000073">
    <property type="entry name" value="AB_hydrolase_1"/>
</dbReference>
<dbReference type="AlphaFoldDB" id="A0AAD4AK24"/>
<reference evidence="3" key="1">
    <citation type="journal article" date="2012" name="J. Bacteriol.">
        <title>Genome sequences of type strains of seven species of the marine bacterium Pseudoalteromonas.</title>
        <authorList>
            <person name="Xie B.B."/>
            <person name="Shu Y.L."/>
            <person name="Qin Q.L."/>
            <person name="Rong J.C."/>
            <person name="Zhang X.Y."/>
            <person name="Chen X.L."/>
            <person name="Shi M."/>
            <person name="He H.L."/>
            <person name="Zhou B.C."/>
            <person name="Zhang Y.Z."/>
        </authorList>
    </citation>
    <scope>NUCLEOTIDE SEQUENCE</scope>
    <source>
        <strain evidence="3">DSM 8771</strain>
    </source>
</reference>
<evidence type="ECO:0000313" key="4">
    <source>
        <dbReference type="Proteomes" id="UP000016487"/>
    </source>
</evidence>
<dbReference type="RefSeq" id="WP_010363228.1">
    <property type="nucleotide sequence ID" value="NZ_AHBZ03000014.1"/>
</dbReference>
<evidence type="ECO:0000259" key="2">
    <source>
        <dbReference type="Pfam" id="PF00561"/>
    </source>
</evidence>
<dbReference type="InterPro" id="IPR029058">
    <property type="entry name" value="AB_hydrolase_fold"/>
</dbReference>
<sequence>MNIKRSVITLLALMGFSGLSFASNSEAYFDKQVSEFNQYLAFNWGECPAQFKTLDGRNECSFAQIPLNWEEPTGKVIEVLVSKYSATSGISKGQLWMLSGGPGVSGSTYFPYVIEHDMPDIVRDYDVYILEHRGIGWSTELQCNYFDPKKCFDALYEVWGEGLFEFNTTNTARDLKYAISKSKALSWVPTYIYGISYGTMLAQRFTQIAPNGAQGIILDSVLPAHNSSTDLYEEHADKVFTQLANYCNSDSYCSAKFITPVNESIRLTVQQHFAGVHCPDVSIDRDKLQQWSMAQISGLDKRSLLPFYSRLARCNDNDVIALNKAVLHYGLGKSIQTLNRAKAVKDELKPNFSSSLFDLISMNEINYEKRSEGERAEFCTNAIVCFDASYHAFSQSIQKTWANRYASEYIYKEIYHYIPTVALNGTLDHATPIHHAKDIQGSFTNINQRFIEVPFAPHGVVFNTGVKTAGEDICGVDIMESFMANPWVAPDVSCLNDLSEFTFALSTEYSRKVYGEDDAFGSFK</sequence>
<dbReference type="SUPFAM" id="SSF53474">
    <property type="entry name" value="alpha/beta-Hydrolases"/>
    <property type="match status" value="1"/>
</dbReference>
<organism evidence="3 4">
    <name type="scientific">Pseudoalteromonas citrea</name>
    <dbReference type="NCBI Taxonomy" id="43655"/>
    <lineage>
        <taxon>Bacteria</taxon>
        <taxon>Pseudomonadati</taxon>
        <taxon>Pseudomonadota</taxon>
        <taxon>Gammaproteobacteria</taxon>
        <taxon>Alteromonadales</taxon>
        <taxon>Pseudoalteromonadaceae</taxon>
        <taxon>Pseudoalteromonas</taxon>
    </lineage>
</organism>